<evidence type="ECO:0000313" key="1">
    <source>
        <dbReference type="EMBL" id="GKU96791.1"/>
    </source>
</evidence>
<sequence length="146" mass="15917">MAQIDGASHHLHPATITLRAPFEFRLRTCSCFLGRISAGLAKPLLSTFCCSKGLCLIISDANPQHRYAAVYIASNIGAPEDWPPNFPSTIECPTPMALHHARILNLYTKNLGNSRVDQELVISIKTIDNYSNQLLLQLTAGDGIAS</sequence>
<protein>
    <submittedName>
        <fullName evidence="1">Uncharacterized protein</fullName>
    </submittedName>
</protein>
<organism evidence="1 2">
    <name type="scientific">Rubroshorea leprosula</name>
    <dbReference type="NCBI Taxonomy" id="152421"/>
    <lineage>
        <taxon>Eukaryota</taxon>
        <taxon>Viridiplantae</taxon>
        <taxon>Streptophyta</taxon>
        <taxon>Embryophyta</taxon>
        <taxon>Tracheophyta</taxon>
        <taxon>Spermatophyta</taxon>
        <taxon>Magnoliopsida</taxon>
        <taxon>eudicotyledons</taxon>
        <taxon>Gunneridae</taxon>
        <taxon>Pentapetalae</taxon>
        <taxon>rosids</taxon>
        <taxon>malvids</taxon>
        <taxon>Malvales</taxon>
        <taxon>Dipterocarpaceae</taxon>
        <taxon>Rubroshorea</taxon>
    </lineage>
</organism>
<name>A0AAV5IB71_9ROSI</name>
<dbReference type="AlphaFoldDB" id="A0AAV5IB71"/>
<keyword evidence="2" id="KW-1185">Reference proteome</keyword>
<proteinExistence type="predicted"/>
<dbReference type="EMBL" id="BPVZ01000010">
    <property type="protein sequence ID" value="GKU96791.1"/>
    <property type="molecule type" value="Genomic_DNA"/>
</dbReference>
<evidence type="ECO:0000313" key="2">
    <source>
        <dbReference type="Proteomes" id="UP001054252"/>
    </source>
</evidence>
<gene>
    <name evidence="1" type="ORF">SLEP1_g9984</name>
</gene>
<dbReference type="Proteomes" id="UP001054252">
    <property type="component" value="Unassembled WGS sequence"/>
</dbReference>
<comment type="caution">
    <text evidence="1">The sequence shown here is derived from an EMBL/GenBank/DDBJ whole genome shotgun (WGS) entry which is preliminary data.</text>
</comment>
<accession>A0AAV5IB71</accession>
<reference evidence="1 2" key="1">
    <citation type="journal article" date="2021" name="Commun. Biol.">
        <title>The genome of Shorea leprosula (Dipterocarpaceae) highlights the ecological relevance of drought in aseasonal tropical rainforests.</title>
        <authorList>
            <person name="Ng K.K.S."/>
            <person name="Kobayashi M.J."/>
            <person name="Fawcett J.A."/>
            <person name="Hatakeyama M."/>
            <person name="Paape T."/>
            <person name="Ng C.H."/>
            <person name="Ang C.C."/>
            <person name="Tnah L.H."/>
            <person name="Lee C.T."/>
            <person name="Nishiyama T."/>
            <person name="Sese J."/>
            <person name="O'Brien M.J."/>
            <person name="Copetti D."/>
            <person name="Mohd Noor M.I."/>
            <person name="Ong R.C."/>
            <person name="Putra M."/>
            <person name="Sireger I.Z."/>
            <person name="Indrioko S."/>
            <person name="Kosugi Y."/>
            <person name="Izuno A."/>
            <person name="Isagi Y."/>
            <person name="Lee S.L."/>
            <person name="Shimizu K.K."/>
        </authorList>
    </citation>
    <scope>NUCLEOTIDE SEQUENCE [LARGE SCALE GENOMIC DNA]</scope>
    <source>
        <strain evidence="1">214</strain>
    </source>
</reference>